<evidence type="ECO:0000313" key="1">
    <source>
        <dbReference type="EMBL" id="KAJ3478409.1"/>
    </source>
</evidence>
<keyword evidence="2" id="KW-1185">Reference proteome</keyword>
<proteinExistence type="predicted"/>
<dbReference type="Proteomes" id="UP001212997">
    <property type="component" value="Unassembled WGS sequence"/>
</dbReference>
<comment type="caution">
    <text evidence="1">The sequence shown here is derived from an EMBL/GenBank/DDBJ whole genome shotgun (WGS) entry which is preliminary data.</text>
</comment>
<organism evidence="1 2">
    <name type="scientific">Meripilus lineatus</name>
    <dbReference type="NCBI Taxonomy" id="2056292"/>
    <lineage>
        <taxon>Eukaryota</taxon>
        <taxon>Fungi</taxon>
        <taxon>Dikarya</taxon>
        <taxon>Basidiomycota</taxon>
        <taxon>Agaricomycotina</taxon>
        <taxon>Agaricomycetes</taxon>
        <taxon>Polyporales</taxon>
        <taxon>Meripilaceae</taxon>
        <taxon>Meripilus</taxon>
    </lineage>
</organism>
<evidence type="ECO:0000313" key="2">
    <source>
        <dbReference type="Proteomes" id="UP001212997"/>
    </source>
</evidence>
<accession>A0AAD5UUV6</accession>
<evidence type="ECO:0008006" key="3">
    <source>
        <dbReference type="Google" id="ProtNLM"/>
    </source>
</evidence>
<dbReference type="EMBL" id="JANAWD010000513">
    <property type="protein sequence ID" value="KAJ3478409.1"/>
    <property type="molecule type" value="Genomic_DNA"/>
</dbReference>
<reference evidence="1" key="1">
    <citation type="submission" date="2022-07" db="EMBL/GenBank/DDBJ databases">
        <title>Genome Sequence of Physisporinus lineatus.</title>
        <authorList>
            <person name="Buettner E."/>
        </authorList>
    </citation>
    <scope>NUCLEOTIDE SEQUENCE</scope>
    <source>
        <strain evidence="1">VT162</strain>
    </source>
</reference>
<protein>
    <recommendedName>
        <fullName evidence="3">F-box domain-containing protein</fullName>
    </recommendedName>
</protein>
<gene>
    <name evidence="1" type="ORF">NLI96_g9776</name>
</gene>
<sequence length="593" mass="67908">MTRRTSLEDLPNELLDDIISHLPDLESSPKKFTSLYALSQTNKRLRVLSLPFLFRDLSINYAHWWIPVVDYFMTEGKQNAPYVRSIRFLTYRNLVLGHLVPFIAIGSQARGRLVFPNLRSFECFGDLPRSTRRFRVDLPNKDLRHLTLVYQCSRLFPPVEHLPQLKSLHILLSPPRLDNCVCPNCLKPSTSLFSGPYNSISRLSIEANEFATWPTSIWKSLQFPNLKVFSCRDLGDDCVYPVYAFVQRHSKLLQVNVAFKDKALRLEGLIKLIQGTGKWEVPDGADIPPRVLASGPNDALDVAEFVHYGGAFPSYPDDIPGPRIVFPEFGFIREPIRMERPSRRGLLTPQYKTTALALRLVADIHGIDSLSEHFPDVEEVRLESYTTWSDSFRSWTTSIAAHFGKWKRLRKFAFGCVSPDDWVWPSDGVRAASSVTPILDAIAPPADFTYNYRGIGLTLAVLKALEGASIVDRIKARIQTEFPGIPPPDENDSSILTRCWRDLHHDQVKETISLLFESCPSLEEVDWYLPGCCDAYEEYDGYSIWKWKIRPGSPKSIVGNFIYYDRRLTHRLFDTLVGEELEYVQQLRERGLY</sequence>
<name>A0AAD5UUV6_9APHY</name>
<dbReference type="AlphaFoldDB" id="A0AAD5UUV6"/>